<dbReference type="EMBL" id="CP042912">
    <property type="protein sequence ID" value="QEG21769.1"/>
    <property type="molecule type" value="Genomic_DNA"/>
</dbReference>
<accession>A0A5B9P8C8</accession>
<gene>
    <name evidence="1" type="ORF">MFFC18_16280</name>
</gene>
<protein>
    <submittedName>
        <fullName evidence="1">Uncharacterized protein</fullName>
    </submittedName>
</protein>
<reference evidence="1 2" key="1">
    <citation type="submission" date="2019-08" db="EMBL/GenBank/DDBJ databases">
        <title>Deep-cultivation of Planctomycetes and their phenomic and genomic characterization uncovers novel biology.</title>
        <authorList>
            <person name="Wiegand S."/>
            <person name="Jogler M."/>
            <person name="Boedeker C."/>
            <person name="Pinto D."/>
            <person name="Vollmers J."/>
            <person name="Rivas-Marin E."/>
            <person name="Kohn T."/>
            <person name="Peeters S.H."/>
            <person name="Heuer A."/>
            <person name="Rast P."/>
            <person name="Oberbeckmann S."/>
            <person name="Bunk B."/>
            <person name="Jeske O."/>
            <person name="Meyerdierks A."/>
            <person name="Storesund J.E."/>
            <person name="Kallscheuer N."/>
            <person name="Luecker S."/>
            <person name="Lage O.M."/>
            <person name="Pohl T."/>
            <person name="Merkel B.J."/>
            <person name="Hornburger P."/>
            <person name="Mueller R.-W."/>
            <person name="Bruemmer F."/>
            <person name="Labrenz M."/>
            <person name="Spormann A.M."/>
            <person name="Op den Camp H."/>
            <person name="Overmann J."/>
            <person name="Amann R."/>
            <person name="Jetten M.S.M."/>
            <person name="Mascher T."/>
            <person name="Medema M.H."/>
            <person name="Devos D.P."/>
            <person name="Kaster A.-K."/>
            <person name="Ovreas L."/>
            <person name="Rohde M."/>
            <person name="Galperin M.Y."/>
            <person name="Jogler C."/>
        </authorList>
    </citation>
    <scope>NUCLEOTIDE SEQUENCE [LARGE SCALE GENOMIC DNA]</scope>
    <source>
        <strain evidence="1 2">FC18</strain>
    </source>
</reference>
<dbReference type="Proteomes" id="UP000322214">
    <property type="component" value="Chromosome"/>
</dbReference>
<organism evidence="1 2">
    <name type="scientific">Mariniblastus fucicola</name>
    <dbReference type="NCBI Taxonomy" id="980251"/>
    <lineage>
        <taxon>Bacteria</taxon>
        <taxon>Pseudomonadati</taxon>
        <taxon>Planctomycetota</taxon>
        <taxon>Planctomycetia</taxon>
        <taxon>Pirellulales</taxon>
        <taxon>Pirellulaceae</taxon>
        <taxon>Mariniblastus</taxon>
    </lineage>
</organism>
<name>A0A5B9P8C8_9BACT</name>
<evidence type="ECO:0000313" key="1">
    <source>
        <dbReference type="EMBL" id="QEG21769.1"/>
    </source>
</evidence>
<dbReference type="STRING" id="980251.GCA_001642875_03229"/>
<proteinExistence type="predicted"/>
<evidence type="ECO:0000313" key="2">
    <source>
        <dbReference type="Proteomes" id="UP000322214"/>
    </source>
</evidence>
<dbReference type="KEGG" id="mff:MFFC18_16280"/>
<keyword evidence="2" id="KW-1185">Reference proteome</keyword>
<sequence length="102" mass="11372">MNSTTTNDGLNTNSGNSAFVPMTESQMESTKAGTDWVEWFIETAEEVGNDVTAIYDHFVAQLVPLDVNNIPWEDLLMEMQNHGFVYPDPNEGDPTLTDDGTW</sequence>
<dbReference type="AlphaFoldDB" id="A0A5B9P8C8"/>
<dbReference type="RefSeq" id="WP_075085449.1">
    <property type="nucleotide sequence ID" value="NZ_CP042912.1"/>
</dbReference>